<dbReference type="AlphaFoldDB" id="D7G3L9"/>
<dbReference type="Proteomes" id="UP000002630">
    <property type="component" value="Unassembled WGS sequence"/>
</dbReference>
<dbReference type="Gene3D" id="3.50.50.60">
    <property type="entry name" value="FAD/NAD(P)-binding domain"/>
    <property type="match status" value="1"/>
</dbReference>
<keyword evidence="3" id="KW-0503">Monooxygenase</keyword>
<protein>
    <submittedName>
        <fullName evidence="3">Monooxygenase, putative</fullName>
    </submittedName>
</protein>
<reference evidence="3 4" key="1">
    <citation type="journal article" date="2010" name="Nature">
        <title>The Ectocarpus genome and the independent evolution of multicellularity in brown algae.</title>
        <authorList>
            <person name="Cock J.M."/>
            <person name="Sterck L."/>
            <person name="Rouze P."/>
            <person name="Scornet D."/>
            <person name="Allen A.E."/>
            <person name="Amoutzias G."/>
            <person name="Anthouard V."/>
            <person name="Artiguenave F."/>
            <person name="Aury J.M."/>
            <person name="Badger J.H."/>
            <person name="Beszteri B."/>
            <person name="Billiau K."/>
            <person name="Bonnet E."/>
            <person name="Bothwell J.H."/>
            <person name="Bowler C."/>
            <person name="Boyen C."/>
            <person name="Brownlee C."/>
            <person name="Carrano C.J."/>
            <person name="Charrier B."/>
            <person name="Cho G.Y."/>
            <person name="Coelho S.M."/>
            <person name="Collen J."/>
            <person name="Corre E."/>
            <person name="Da Silva C."/>
            <person name="Delage L."/>
            <person name="Delaroque N."/>
            <person name="Dittami S.M."/>
            <person name="Doulbeau S."/>
            <person name="Elias M."/>
            <person name="Farnham G."/>
            <person name="Gachon C.M."/>
            <person name="Gschloessl B."/>
            <person name="Heesch S."/>
            <person name="Jabbari K."/>
            <person name="Jubin C."/>
            <person name="Kawai H."/>
            <person name="Kimura K."/>
            <person name="Kloareg B."/>
            <person name="Kupper F.C."/>
            <person name="Lang D."/>
            <person name="Le Bail A."/>
            <person name="Leblanc C."/>
            <person name="Lerouge P."/>
            <person name="Lohr M."/>
            <person name="Lopez P.J."/>
            <person name="Martens C."/>
            <person name="Maumus F."/>
            <person name="Michel G."/>
            <person name="Miranda-Saavedra D."/>
            <person name="Morales J."/>
            <person name="Moreau H."/>
            <person name="Motomura T."/>
            <person name="Nagasato C."/>
            <person name="Napoli C.A."/>
            <person name="Nelson D.R."/>
            <person name="Nyvall-Collen P."/>
            <person name="Peters A.F."/>
            <person name="Pommier C."/>
            <person name="Potin P."/>
            <person name="Poulain J."/>
            <person name="Quesneville H."/>
            <person name="Read B."/>
            <person name="Rensing S.A."/>
            <person name="Ritter A."/>
            <person name="Rousvoal S."/>
            <person name="Samanta M."/>
            <person name="Samson G."/>
            <person name="Schroeder D.C."/>
            <person name="Segurens B."/>
            <person name="Strittmatter M."/>
            <person name="Tonon T."/>
            <person name="Tregear J.W."/>
            <person name="Valentin K."/>
            <person name="von Dassow P."/>
            <person name="Yamagishi T."/>
            <person name="Van de Peer Y."/>
            <person name="Wincker P."/>
        </authorList>
    </citation>
    <scope>NUCLEOTIDE SEQUENCE [LARGE SCALE GENOMIC DNA]</scope>
    <source>
        <strain evidence="4">Ec32 / CCAP1310/4</strain>
    </source>
</reference>
<organism evidence="3 4">
    <name type="scientific">Ectocarpus siliculosus</name>
    <name type="common">Brown alga</name>
    <name type="synonym">Conferva siliculosa</name>
    <dbReference type="NCBI Taxonomy" id="2880"/>
    <lineage>
        <taxon>Eukaryota</taxon>
        <taxon>Sar</taxon>
        <taxon>Stramenopiles</taxon>
        <taxon>Ochrophyta</taxon>
        <taxon>PX clade</taxon>
        <taxon>Phaeophyceae</taxon>
        <taxon>Ectocarpales</taxon>
        <taxon>Ectocarpaceae</taxon>
        <taxon>Ectocarpus</taxon>
    </lineage>
</organism>
<feature type="region of interest" description="Disordered" evidence="2">
    <location>
        <begin position="457"/>
        <end position="527"/>
    </location>
</feature>
<dbReference type="Pfam" id="PF13738">
    <property type="entry name" value="Pyr_redox_3"/>
    <property type="match status" value="1"/>
</dbReference>
<dbReference type="EMBL" id="FN649760">
    <property type="protein sequence ID" value="CBJ33551.1"/>
    <property type="molecule type" value="Genomic_DNA"/>
</dbReference>
<dbReference type="PANTHER" id="PTHR43539">
    <property type="entry name" value="FLAVIN-BINDING MONOOXYGENASE-LIKE PROTEIN (AFU_ORTHOLOGUE AFUA_4G09220)"/>
    <property type="match status" value="1"/>
</dbReference>
<proteinExistence type="predicted"/>
<dbReference type="GO" id="GO:0004497">
    <property type="term" value="F:monooxygenase activity"/>
    <property type="evidence" value="ECO:0007669"/>
    <property type="project" value="UniProtKB-KW"/>
</dbReference>
<feature type="region of interest" description="Disordered" evidence="2">
    <location>
        <begin position="22"/>
        <end position="42"/>
    </location>
</feature>
<dbReference type="PRINTS" id="PR00469">
    <property type="entry name" value="PNDRDTASEII"/>
</dbReference>
<dbReference type="InterPro" id="IPR036188">
    <property type="entry name" value="FAD/NAD-bd_sf"/>
</dbReference>
<dbReference type="eggNOG" id="KOG1399">
    <property type="taxonomic scope" value="Eukaryota"/>
</dbReference>
<evidence type="ECO:0000313" key="3">
    <source>
        <dbReference type="EMBL" id="CBJ33551.1"/>
    </source>
</evidence>
<feature type="compositionally biased region" description="Basic and acidic residues" evidence="2">
    <location>
        <begin position="515"/>
        <end position="527"/>
    </location>
</feature>
<dbReference type="GO" id="GO:0050660">
    <property type="term" value="F:flavin adenine dinucleotide binding"/>
    <property type="evidence" value="ECO:0007669"/>
    <property type="project" value="TreeGrafter"/>
</dbReference>
<dbReference type="OrthoDB" id="66881at2759"/>
<gene>
    <name evidence="3" type="ORF">Esi_0511_0007</name>
</gene>
<evidence type="ECO:0000256" key="2">
    <source>
        <dbReference type="SAM" id="MobiDB-lite"/>
    </source>
</evidence>
<dbReference type="STRING" id="2880.D7G3L9"/>
<keyword evidence="4" id="KW-1185">Reference proteome</keyword>
<evidence type="ECO:0000256" key="1">
    <source>
        <dbReference type="ARBA" id="ARBA00023002"/>
    </source>
</evidence>
<evidence type="ECO:0000313" key="4">
    <source>
        <dbReference type="Proteomes" id="UP000002630"/>
    </source>
</evidence>
<keyword evidence="1" id="KW-0560">Oxidoreductase</keyword>
<dbReference type="PANTHER" id="PTHR43539:SF78">
    <property type="entry name" value="FLAVIN-CONTAINING MONOOXYGENASE"/>
    <property type="match status" value="1"/>
</dbReference>
<dbReference type="InParanoid" id="D7G3L9"/>
<dbReference type="SUPFAM" id="SSF51905">
    <property type="entry name" value="FAD/NAD(P)-binding domain"/>
    <property type="match status" value="2"/>
</dbReference>
<dbReference type="InterPro" id="IPR050982">
    <property type="entry name" value="Auxin_biosynth/cation_transpt"/>
</dbReference>
<name>D7G3L9_ECTSI</name>
<dbReference type="PRINTS" id="PR00368">
    <property type="entry name" value="FADPNR"/>
</dbReference>
<sequence length="527" mass="54089">MASSARNASGASGPRRAVSSVAACASSPSGPRTAAGAMAPPSSSSSSLLAPAAAAYTGMANGQGGGGAGATRVDAVVVGAGQAGLSVAYHLQRAGGLRVVTLDANQEAGGAWRHRWPSLELFSTRKWSSLPGYPMFANGACEDGYPSTGEMAMYMEEYESVMKLNVVRPVNVTGVSRTPMGTFLVETDCLLGGTVARWEARTVISAAGTHASPVWPRLPGWETFRGTQIHSSQYRFADDFRGKKVAVVGSGNSGAQILAEVSAPGVASSTLWSTLTAPSFLPMGLSGKEIFDTVARLRQKQGFVREEDIPSLHSIIMQPGVIEAAERGVYDQRVPKLARLTPTGVAWEASEDGSIPGGHADVDAIIWCTGYRSNTSHLSRLGLVRPNSTVGMDGREMGETEVPGVFAVGYGNWAGVGSGSIPGSTVYAKRAAAAAVHHLLGGNSYDSSRVAVEAASTGAFSPSPSPSLWGGSGGGPSSGSSGSGSRCWPSEGRASVRASAPTATLSGAPPPVFDGRVEEDKRVSVAA</sequence>
<accession>D7G3L9</accession>